<protein>
    <submittedName>
        <fullName evidence="6">LapA family giant adhesin</fullName>
    </submittedName>
</protein>
<dbReference type="PRINTS" id="PR00313">
    <property type="entry name" value="CABNDNGRPT"/>
</dbReference>
<feature type="domain" description="VWFA" evidence="4">
    <location>
        <begin position="5803"/>
        <end position="5923"/>
    </location>
</feature>
<dbReference type="InterPro" id="IPR018511">
    <property type="entry name" value="Hemolysin-typ_Ca-bd_CS"/>
</dbReference>
<dbReference type="PROSITE" id="PS00330">
    <property type="entry name" value="HEMOLYSIN_CALCIUM"/>
    <property type="match status" value="3"/>
</dbReference>
<gene>
    <name evidence="6" type="ORF">J0G10_01705</name>
</gene>
<dbReference type="InterPro" id="IPR046779">
    <property type="entry name" value="LapA_adhesin_dom"/>
</dbReference>
<keyword evidence="7" id="KW-1185">Reference proteome</keyword>
<evidence type="ECO:0000256" key="1">
    <source>
        <dbReference type="ARBA" id="ARBA00022729"/>
    </source>
</evidence>
<evidence type="ECO:0000256" key="2">
    <source>
        <dbReference type="ARBA" id="ARBA00022737"/>
    </source>
</evidence>
<keyword evidence="3" id="KW-0106">Calcium</keyword>
<evidence type="ECO:0000259" key="4">
    <source>
        <dbReference type="PROSITE" id="PS50234"/>
    </source>
</evidence>
<dbReference type="Pfam" id="PF00092">
    <property type="entry name" value="VWA"/>
    <property type="match status" value="1"/>
</dbReference>
<evidence type="ECO:0000313" key="7">
    <source>
        <dbReference type="Proteomes" id="UP000824588"/>
    </source>
</evidence>
<dbReference type="InterPro" id="IPR019960">
    <property type="entry name" value="T1SS_VCA0849"/>
</dbReference>
<dbReference type="Gene3D" id="2.60.40.2030">
    <property type="match status" value="1"/>
</dbReference>
<dbReference type="InterPro" id="IPR003644">
    <property type="entry name" value="Calx_beta"/>
</dbReference>
<dbReference type="Gene3D" id="2.150.10.10">
    <property type="entry name" value="Serralysin-like metalloprotease, C-terminal"/>
    <property type="match status" value="1"/>
</dbReference>
<dbReference type="InterPro" id="IPR003343">
    <property type="entry name" value="Big_2"/>
</dbReference>
<dbReference type="PROSITE" id="PS50268">
    <property type="entry name" value="CADHERIN_2"/>
    <property type="match status" value="1"/>
</dbReference>
<dbReference type="SUPFAM" id="SSF51120">
    <property type="entry name" value="beta-Roll"/>
    <property type="match status" value="1"/>
</dbReference>
<dbReference type="InterPro" id="IPR011049">
    <property type="entry name" value="Serralysin-like_metalloprot_C"/>
</dbReference>
<dbReference type="InterPro" id="IPR038081">
    <property type="entry name" value="CalX-like_sf"/>
</dbReference>
<dbReference type="SMART" id="SM00237">
    <property type="entry name" value="Calx_beta"/>
    <property type="match status" value="1"/>
</dbReference>
<dbReference type="Proteomes" id="UP000824588">
    <property type="component" value="Chromosome"/>
</dbReference>
<dbReference type="CDD" id="cd00198">
    <property type="entry name" value="vWFA"/>
    <property type="match status" value="1"/>
</dbReference>
<dbReference type="Gene3D" id="3.40.50.410">
    <property type="entry name" value="von Willebrand factor, type A domain"/>
    <property type="match status" value="1"/>
</dbReference>
<dbReference type="InterPro" id="IPR002126">
    <property type="entry name" value="Cadherin-like_dom"/>
</dbReference>
<sequence length="6312" mass="625279">MSSVVAIVKSIVGQVFVVSPEGVRRVLVEGDRLFVGDQIDTGLSGAVSLELADGRTLDLGRETQWSANAPDSSTDLAEATAQAAPSVAELQQAIAAGVDPTTALDATAAGPSAAGTGGAAGGGHSFVMLDATAGRVDPTIGFPTAGINAGGQAAQNITGGQTTDTTTNALRDSTLSLSATPSITEAGGVLVYTATLTQAPLTDLTITLSNGAVIVIPAGATTGTVNVPLAPNDTVYNDPTQIDVTVTGTTGGNGITVTPPTTPATTQVTDTIDTTTVTLTAGPSVTEGGQITYTATLTNPAQTPVTVTLSNGSTITIGAGQTTGTVNVPTPANDVYNNGSTVTTTITGASGGNFENLVPNPTPAVTTITDSIDTTNLTLTATGTVVEGGQITYTATLTNPAQTPVTVTLSNGSTITIEAGQTTGTVNVPTAANDVYNNGGTVSTTITGATGGNFESLVPNTTPATTTVTDSIDTTSVSLTATGTVVEGGQITYTATLTNAAQTPVTITLSNGSTITIDAGQTTGTVNVPTAANDVYNNGSTVSTTITGATGGNFENLVPNTTPATTTITDSIDDTNLSLTATGTVAEGGSIVYTATLTNPAGTPVTVTLSNGSVITIEAGKTTGTVTVPAPADDVYKDSGKVEVTIKDATGGNFENLVPSTVPAVTEVTDTIDTSTVKLTADTSVAEGGTVTYTATVGAPVTGSPVIVTLANGQNITIEVGKTSGTVTTTAPNDALTGNAPLTNSITGVSGGNYEDLVADKTPVSTTVTDVADTTDLSLSATGSVAEGGSIVYTATLTNPAGTPVTVTLSNGSVITIEAGKTTGTVTVPAPSDDVYKDAGKVEVTIKDVSGGNFENLVPSTTPAVTDVTDTIDTSTVKLTADTSVAEGGTVTYTATVGAPVTGSPVVVTLANGQNITIEVGKTTGTVTTIAPNDALTGHAPITNAITGVSGGNYEDLVADKTPVSTTVTDTTDTTDLTLSATGTVAEGGQISYTATLTNAAGSPVTVTLSNGSVITIEAGKTTGTVTVPAPADDVYKDAGKVEVTIKDATGGNFENLVPSTVPAVTDVTDTVDTSTVKLTATETAAEGGTVTYTATVGAPVTGSPVVVTLANGQNITIEVGKTTGTVTTIAPNDALTGHAPITNAITGVSGGNYEDLVADKTPVSTTVTDTTDTTDLTLSATGTVAEGGQITYTATLTNAAGSPVTVTLSNGSVITIEAGKTTGTVTVPAPADDVYKDAGKVEVTIKDATGGNFENLVPSTVPAVTDVTDTIDTSTVKLTATETAAEGGTVTYTATVGAPVTGSPVVVTLANGQNITIEVGKTTGTVTTIAPNDALTGHAPITNAITGVSGGNYEDLVADKTPVSTTVTDTTDTTDLTLSATGTVAEGGQITYTATLTNAAGSPVTVTLSNGSVITIEAGKTTGTVTVPAPADDVYKDAGKVEVTIKDVSGGNFENLVPSTTPAVTDVTDTIDTSTVKLTADTSVAEGGTVTYTATVGAPVTGSPVVVTLANGQNITIEVGKTTGTVTTIAPNDALTGHAPITNAITGVSGGNYEDLVADKTPVSTTVTDTTDTTDLTLSATGTVAEGGQISYTATLTNAAGSPVTVTLSNGSVITIEAGKTTGTVTVPAPADDVYKDAGKVEVTIKDATGGNFENLVPSTVPAVTDVTDTVDTSTVKLTATETAAEGGTVTYTATVGAPVTGSPVVVTLANGQNITIEVGKTTGTVTTIAPNDALTGHAPITNAITGVSGGNYEDLVADKTPVSTTVTDTTDTTDLTLSATGTVAEGGQISYTATLTNAAGSPVTVTLSNGSVITIEAGKTTGTVTVPAPADDVYKDAGKVEVTIKDATGGNFENLVPSTVPAVTDVTDTVDTSTVKLTATETAAEGGTVTYTATVGAPVTGSPVVVTLANGQNITIEVGKTTGTVTTIAPNDALTGHTPLTNVITDVSGGNYENLVADKTPVSTTVTDTVDTTNLSLTATGTVAEGGSIVYTATLTNPAGTPVTVTLSNGSVITIEAGKTTGTVTVPAPADDVYKDAGKVEVTIKDATGGNFENLVPSTVPAVTDVTDTVDTSTVKLTATESAAEGGTVTYTATVGAPVTGSPVVVTLANGQNITIEVGKTSGTVTTTAPNDALTGQAPLTNSITNVSGGNYENLVADKTPVSTTVTDTTDTTDLTLSATGTVAEGGSIVYTATLTNPAGTPVTVTLSNGSVITIEAGKTTGTVTVAAPADDVYKDAGKVEVTIKDATGGNFENLVPSTTPAVTEVTDTIDTSTVKLTADTTVAEGGTVTYTATVGAPVTGSPVVVTLANGQSITIEVGKTTGTVTFTAPNDALTGQASLGNSITGVSGGNYENLVADKTPVSTSVTDTVDTTDLSLSATNSVAEGGSIIYTATLTNPAGSPVTVNLSNGSVITIEAGKTTGTVTVAAPADDVYKDAGKVEVTIKDATGGDFENLVPSTVPAVTEVTDTVDTTTVKLTATESAAEGGTVTYTATVGAPVTGSPVVVTLANGQNITIEIGKTIGTVTTTAPNDALNGHTPLTNAITDVSGGNYENLVADKTPVSTTVTDTVDTTNLSLTATDTVAEGGSIVYTATLTNPAGTPVTVTLSNGAVITIEAGKTTGTVTVAAPADDVYKDAGKVEVTIKDATGGNFENLVPSTNPAVTDVSDTIDTSTVKLTATESAAEGGTVTYTATVGAPVTGSPVVVTLANGQNITIEVGKTTGTVTTTAPNDALTGHAPLTNAITDVSGGNYENLVADKTPVSTTVTDTVDTTNLSLSGTGSVDEGGQITYTATLTNAAGSPVTVTLSNGAVITIDAGKTTGTVTVDAPKDDVYKDAGTVEATIKGATGGDFENLVTNTAPAVTTVNDTIDTSTVSLTATANVAEGETVVYTATVTAPVTGSPVVVTLSNGQTITIAVGETTGSVNFVAPNSPLAGGSSLSVTIDGATGGNYEKLAVDGKSADTAVSDTTDTTNLNLTATDSVAEGGSIVYTATLTNPAGTPVTVTLSNGSVITIEAGKTTGTVTVPAPADDVYKDAGKVEVTIKDATGGNFENLVPSTVPAVTNVTDTIDTTAVKLTATESAAEGSTVTYTATVGAPVTGSPVVVTLANGQTITIGVGQTTGTATTTAPNDALTGHAPITNAITEVSGGNFENLVADKTPVSTNVTDTVDTTNLSLSATGSVTEGGSIVYTATLTNAAGSPVTVTLSNGAVITIEAGKTTGTVTVPAPADDVYKDAGKVEATISTATGGNFENLVPSNVPAVTEVTDTIDTTTVKLTATESAAEGGNVVYTATVGAPVTGSPVVVTLANGQTITIGVGQTTGTATTTAPNDALTGHAPITNAITEVSGGNFENLVADKTPVSTNVTDTVDTTNLSLSATGSVTEGGSIVYTATLTNAAGSPVTVTLSNGAVITIEAGKTTGTVTVPAPADDVYKDAGKVEATISTATGGNFENLVPSNVPAVTEVTDTIDTTTVKLTATESAAEGGNVVYTATVGAPVTGSPVVVTLANGQTITIGVGQTTGTATTTAPNDALTGHAPITNAITEVSGGNFENLVADKTPVSTNVTDTVDTTNLSLSATGSVTEGGSIVYTATLTNAAGSPVTVTLSNGAVITIEAGKTTGTVTVPAPADDVYKDAGKVEATISTATGGNFENLVPSNVPAVTEVTDTIDTTTVKLTATESAAEGGNVVYTATVGAPVTGSPVVVTLANGQTITIGVGQTTGTATTTAPNDALTGHAPITNAITEVSGGNFENLVADKTPVSTNVTDTVDTTNLSLSATGSVTEGGSIVYTATLTNAAGSPVTVTLSNGAVITIEAGKTTGTVTVPAPADDVYKDAGKVEATISTATGGNFENLVPSNVPAVTEVTDTIDTTTVKLTATESAAEGGNVVYTATVGAPVTGSPVVVTLANGQTITIGVGQTTGTATTTAPNDALTGHAPITNAIAEVSGGNYENLVADKTPVSTTVTDTVDTTNLSLSATGTVAEGGSIVYTATLTNPAGSPVTVTLSNGAVITIDAGKTTGTVSVPAPADDVYKDAGKVEATISTATGGNFENLVPSTVPAVTEVTDTIDTSTVKLTADTSVAEGGTVTYTATVGGPVTGSPVVVTLANGQNITIEVGKTTGTVTFTAPNDALTGQAPLTNSITGVTGGNYENLVADKTPVSTTVTDTVDTTNLSLTATGSVAEGGSIIYTATLTNAAGSPVTVTLSNGAVITIDAGKTTGTVSVPAPADDVYKDAGKVEATISTATGGNFENLVPSTVPAVTNVTDTIDTTTVKLTATESAAEGGNVTYTATVGAPVTGSPVVVTLANGQTITIGVGQTTGTATTTAPNDALTGHAPLANSITEVTGGNFENLVADKTPVSTNVTDTVDTTNLSLSATGSVAEGGSIVYTATLTNAAGSPVTVTLSNGAVITIDAGKTTGTVTVPAPADDVYKDAGTVQATISTATGGNFENLVPSTTPAITSVTDTIDTTTVKLTATATAAEGGNVVYTATVGAPVTGSPVVVTLSNGQTITIGVGQTTGTATTTAPNDVLTGHAPLTNAITDVSGGNYENLVADKTPVSTTVTDTVDTTNLSLSATNSVAEGGSIVYTATLTNAAGSPVTVTLSNGAVITIDAGKTTGTVTVPAPADDVYKDAGTVQATISNATGGSFENLVPSTTPAITSVTDTIDTTTVKLTATGTATEGGNVVYTATVGAPVTGSPLVVTLANGQTITIGVGQTIGTATTTAPNDALTGHAPLTNSITNVTGGNYENLVADKTPVSTNVTDTVDTTNLSLSATNSVAEGGSIVYTATLTNAAGSPVTVTLSNGAVITIDAGKTTGTVTVPAPADDVYKDAGTVQATISTATGGNFENLVPSTTPAITSVTDTIDTTTVKLTATATAAEGGNVVYTATVGAPVTGSPVVVSLSNGQTITIGVGQTTGTATTTAPNDALTGHAPLTNSITNVTGGNYENLVADKTPVSTTVTDTVDTTNLSLSATGTVAEGGQITYTATLTNAAGSPVTVTLSNGSVITIDAGKTSGTVTVPAPTDDVYKDAGTVQATITGTSGGSFENLVTSNTPAVTNVTDTVDTTTVSITGSSSVTEGQTASYTVSLNHPAQTEVTLKIVYSGTAADGSDFTGVYTVKIPAGASSAQFNVATIDDKITEGTENFVVKIDSATGGNFENLAVSSTNGSVSTSIIDNDAPPVLDLDANNSSGATGADYKVTFTENTPGAGVSIADTDISITDPDSTMLTGATVVLTNRQDGDALNLGNSVNGITINANSTNGTVTLTLSGNATLADYMQAIKNISFTNGSENPSTVPRIITVTVTDGGNYSNTATTTVNVVAVNDAPVAAPSNVTGTEDTPLVLGWSTFGVTDVDSPASSLGIKITQLPGEGKLQYLDGSTWKDVANNQTFSKADIDAGKLRFLPDANESGVNGYGGSGLGNNQADYAQIKFQPTDGQLLGNTGTVKIDITPVADAPTVSVADNSVKSTGLIKEVWTGLAGLGTNGNGADSTTLKNVIDGAGKPNSSGSVTNVQSDGSVAAGTASKTSGLIYLEAGKTYTFSGIADDSLLITIGGKSVASGTWGAGGAINGSFTPTTSGYYTLDIYHHNQSGPGSYDVNLSVNGSTPIDLSSAGVPIYTGVQDLINSGVTVSDLHGSNGEGYYDGYKLNTGAEGTTVKLSAITTALTDTDGSETLSVKISGAPVGSVLSDGAGHTFTVTASSGDANVTGWNLGSLTVTPPPYYNGQFNLTVTSTSTEMVGGSASSTATIPVSVVPAVYNAVVATSGDDTVTGTDGNDIIVADIGGLTVVPGTNYNIAFMVDSSGSMSSSSLNAAKDSLTSVFNSLKQSLGGSNSGTVNIFLVDFDTQVNKSVSVNLNDPNALTQLKAVLDSMASGGGTNYEDVFKTTANWFQSADAVANTGAKNLTYFITDGQPTYYQSGEQTNPTLYGNVKLDDVVKTSNYKPGDTFSTYIDNTHALTINSAGTVTLQTYTSWWGWSSSNLGTIHAQGDGTYELSSLAGTGNSTNSSTTSNSTSGFALLNGLSNVEAIGLNNDVSLNDLKPYDTDKTPQTNIDPKDLANSIIGHTEATLPGNDTVSGGDGNDILFGDLVSFNGIAGEGYQAMQAFVAKETGVDVSKVTTSNVHQYITEHYQAFDVSGAHDGNDTLLGGAGNDILFGSGGNDLLDGGKGNDILLGGTGNDTLIGGQGNDILIGGSGADTFVWKAGDTGNDVIKDFKASEGDRIDLRDLLQGETGSTIDNFLKITTVDGTSSLQVSSAGKFNSGDAAAATPDVTIKLEGNNWSSANIHNLIAGSDPTIKVDHNNS</sequence>
<organism evidence="6 7">
    <name type="scientific">Pseudomonas germanica</name>
    <dbReference type="NCBI Taxonomy" id="2815720"/>
    <lineage>
        <taxon>Bacteria</taxon>
        <taxon>Pseudomonadati</taxon>
        <taxon>Pseudomonadota</taxon>
        <taxon>Gammaproteobacteria</taxon>
        <taxon>Pseudomonadales</taxon>
        <taxon>Pseudomonadaceae</taxon>
        <taxon>Pseudomonas</taxon>
    </lineage>
</organism>
<proteinExistence type="predicted"/>
<dbReference type="EMBL" id="CP071586">
    <property type="protein sequence ID" value="QYY82193.1"/>
    <property type="molecule type" value="Genomic_DNA"/>
</dbReference>
<dbReference type="SMART" id="SM00327">
    <property type="entry name" value="VWA"/>
    <property type="match status" value="1"/>
</dbReference>
<dbReference type="SUPFAM" id="SSF141072">
    <property type="entry name" value="CalX-like"/>
    <property type="match status" value="2"/>
</dbReference>
<dbReference type="Pfam" id="PF00353">
    <property type="entry name" value="HemolysinCabind"/>
    <property type="match status" value="4"/>
</dbReference>
<dbReference type="RefSeq" id="WP_220557258.1">
    <property type="nucleotide sequence ID" value="NZ_CP071586.1"/>
</dbReference>
<reference evidence="6 7" key="1">
    <citation type="journal article" date="2022" name="Int. J. Syst. Evol. Microbiol.">
        <title>Pseudomonas germanica sp. nov., isolated from Iris germanica rhizomes.</title>
        <authorList>
            <person name="Atanasov K.E."/>
            <person name="Galbis D.M."/>
            <person name="Gallego J."/>
            <person name="Serpico A."/>
            <person name="Bosch M."/>
            <person name="Altabella T."/>
            <person name="Ferrer A."/>
        </authorList>
    </citation>
    <scope>NUCLEOTIDE SEQUENCE [LARGE SCALE GENOMIC DNA]</scope>
    <source>
        <strain evidence="6 7">FIT28</strain>
    </source>
</reference>
<dbReference type="Pfam" id="PF20579">
    <property type="entry name" value="LapA"/>
    <property type="match status" value="50"/>
</dbReference>
<dbReference type="NCBIfam" id="TIGR03661">
    <property type="entry name" value="T1SS_VCA0849"/>
    <property type="match status" value="1"/>
</dbReference>
<dbReference type="SUPFAM" id="SSF53300">
    <property type="entry name" value="vWA-like"/>
    <property type="match status" value="1"/>
</dbReference>
<accession>A0ABX8YRY7</accession>
<dbReference type="SMART" id="SM00635">
    <property type="entry name" value="BID_2"/>
    <property type="match status" value="22"/>
</dbReference>
<evidence type="ECO:0000259" key="5">
    <source>
        <dbReference type="PROSITE" id="PS50268"/>
    </source>
</evidence>
<dbReference type="InterPro" id="IPR001343">
    <property type="entry name" value="Hemolysn_Ca-bd"/>
</dbReference>
<evidence type="ECO:0000256" key="3">
    <source>
        <dbReference type="ARBA" id="ARBA00022837"/>
    </source>
</evidence>
<keyword evidence="1" id="KW-0732">Signal</keyword>
<dbReference type="InterPro" id="IPR036465">
    <property type="entry name" value="vWFA_dom_sf"/>
</dbReference>
<name>A0ABX8YRY7_9PSED</name>
<dbReference type="PROSITE" id="PS50234">
    <property type="entry name" value="VWFA"/>
    <property type="match status" value="1"/>
</dbReference>
<keyword evidence="2" id="KW-0677">Repeat</keyword>
<feature type="domain" description="Cadherin" evidence="5">
    <location>
        <begin position="5202"/>
        <end position="5341"/>
    </location>
</feature>
<dbReference type="InterPro" id="IPR002035">
    <property type="entry name" value="VWF_A"/>
</dbReference>
<evidence type="ECO:0000313" key="6">
    <source>
        <dbReference type="EMBL" id="QYY82193.1"/>
    </source>
</evidence>